<organism evidence="4 5">
    <name type="scientific">Psylliodes chrysocephalus</name>
    <dbReference type="NCBI Taxonomy" id="3402493"/>
    <lineage>
        <taxon>Eukaryota</taxon>
        <taxon>Metazoa</taxon>
        <taxon>Ecdysozoa</taxon>
        <taxon>Arthropoda</taxon>
        <taxon>Hexapoda</taxon>
        <taxon>Insecta</taxon>
        <taxon>Pterygota</taxon>
        <taxon>Neoptera</taxon>
        <taxon>Endopterygota</taxon>
        <taxon>Coleoptera</taxon>
        <taxon>Polyphaga</taxon>
        <taxon>Cucujiformia</taxon>
        <taxon>Chrysomeloidea</taxon>
        <taxon>Chrysomelidae</taxon>
        <taxon>Galerucinae</taxon>
        <taxon>Alticini</taxon>
        <taxon>Psylliodes</taxon>
    </lineage>
</organism>
<reference evidence="4" key="1">
    <citation type="submission" date="2022-01" db="EMBL/GenBank/DDBJ databases">
        <authorList>
            <person name="King R."/>
        </authorList>
    </citation>
    <scope>NUCLEOTIDE SEQUENCE</scope>
</reference>
<evidence type="ECO:0000313" key="4">
    <source>
        <dbReference type="EMBL" id="CAH1113600.1"/>
    </source>
</evidence>
<dbReference type="OrthoDB" id="6784650at2759"/>
<feature type="binding site" evidence="1">
    <location>
        <position position="66"/>
    </location>
    <ligand>
        <name>Zn(2+)</name>
        <dbReference type="ChEBI" id="CHEBI:29105"/>
    </ligand>
</feature>
<keyword evidence="1" id="KW-0479">Metal-binding</keyword>
<dbReference type="SMART" id="SM00868">
    <property type="entry name" value="zf-AD"/>
    <property type="match status" value="1"/>
</dbReference>
<dbReference type="Gene3D" id="3.40.1800.20">
    <property type="match status" value="1"/>
</dbReference>
<dbReference type="SUPFAM" id="SSF57716">
    <property type="entry name" value="Glucocorticoid receptor-like (DNA-binding domain)"/>
    <property type="match status" value="1"/>
</dbReference>
<feature type="region of interest" description="Disordered" evidence="2">
    <location>
        <begin position="735"/>
        <end position="771"/>
    </location>
</feature>
<accession>A0A9P0GF64</accession>
<keyword evidence="1" id="KW-0863">Zinc-finger</keyword>
<feature type="compositionally biased region" description="Polar residues" evidence="2">
    <location>
        <begin position="735"/>
        <end position="765"/>
    </location>
</feature>
<dbReference type="Proteomes" id="UP001153636">
    <property type="component" value="Chromosome 7"/>
</dbReference>
<proteinExistence type="predicted"/>
<feature type="binding site" evidence="1">
    <location>
        <position position="10"/>
    </location>
    <ligand>
        <name>Zn(2+)</name>
        <dbReference type="ChEBI" id="CHEBI:29105"/>
    </ligand>
</feature>
<gene>
    <name evidence="4" type="ORF">PSYICH_LOCUS13580</name>
</gene>
<dbReference type="Pfam" id="PF07776">
    <property type="entry name" value="zf-AD"/>
    <property type="match status" value="1"/>
</dbReference>
<evidence type="ECO:0000313" key="5">
    <source>
        <dbReference type="Proteomes" id="UP001153636"/>
    </source>
</evidence>
<keyword evidence="5" id="KW-1185">Reference proteome</keyword>
<dbReference type="GO" id="GO:0005634">
    <property type="term" value="C:nucleus"/>
    <property type="evidence" value="ECO:0007669"/>
    <property type="project" value="InterPro"/>
</dbReference>
<evidence type="ECO:0000256" key="2">
    <source>
        <dbReference type="SAM" id="MobiDB-lite"/>
    </source>
</evidence>
<feature type="domain" description="ZAD" evidence="3">
    <location>
        <begin position="5"/>
        <end position="90"/>
    </location>
</feature>
<feature type="compositionally biased region" description="Low complexity" evidence="2">
    <location>
        <begin position="231"/>
        <end position="244"/>
    </location>
</feature>
<dbReference type="EMBL" id="OV651819">
    <property type="protein sequence ID" value="CAH1113600.1"/>
    <property type="molecule type" value="Genomic_DNA"/>
</dbReference>
<keyword evidence="1" id="KW-0862">Zinc</keyword>
<feature type="binding site" evidence="1">
    <location>
        <position position="7"/>
    </location>
    <ligand>
        <name>Zn(2+)</name>
        <dbReference type="ChEBI" id="CHEBI:29105"/>
    </ligand>
</feature>
<feature type="region of interest" description="Disordered" evidence="2">
    <location>
        <begin position="202"/>
        <end position="265"/>
    </location>
</feature>
<feature type="binding site" evidence="1">
    <location>
        <position position="63"/>
    </location>
    <ligand>
        <name>Zn(2+)</name>
        <dbReference type="ChEBI" id="CHEBI:29105"/>
    </ligand>
</feature>
<dbReference type="GO" id="GO:0008270">
    <property type="term" value="F:zinc ion binding"/>
    <property type="evidence" value="ECO:0007669"/>
    <property type="project" value="UniProtKB-UniRule"/>
</dbReference>
<dbReference type="PROSITE" id="PS51915">
    <property type="entry name" value="ZAD"/>
    <property type="match status" value="1"/>
</dbReference>
<name>A0A9P0GF64_9CUCU</name>
<sequence length="1540" mass="173881">MNNIRVCRLCLVLPYENNTNLIWIFDKKIKKYFKFDKKTLQYVIFLTTGVKISQEDSISQKICHKCGENVVKLYEFRQQSIKNDQFLKEQQRTQKKKPHRSILNIFQKYPRILIPDLEICLSEDISPVVEMRMDEVENHFKSKNLDFQKHVIQVLRQDKQKQRAINAALKSKNPSNNSNETVSPISIKFRQDKSSYEIVHKNDDEVSTDSNNSLKHLGNHRKRQLSDCEQSCSSKRSPTKNSSSALTIPNRRQSIGPIEFNSRPDPSDLDATLLEALEVSEKQNVPLTPTKRSPAIISNILIKPADKSILYHNVNDTSNKKLKEIVPNTAINSSTFNDLSSTSCDDNYLRINNTNNHPKPGVMDHLKFLKKSLITEGSCSSINTGMSHSAPVDAVNKQFIPNPSLVSPTLNRPYHHINENSIPSIIPVNLPILPKDKVVKHLIPNQNFRPQTVTRPHQHTYVNLVPNLNGHVLPKNTIIKESVPNSNFFPTNVTRRQHPTNENFVTNIHVNPTVLPKRTIVEQFIPNSNSFPSRPIVPNTSTVEPRFVQTNTVSRHFTPIQSFFYPSTDLQIATKSPESVSISTETVSNLDKNDKRLPLQTSPSISLVPDAIPATFKPVETTPVPYIFEVDEYLNPIKSISEFMISKVSNPQKSINERNRSAESIGVSTEIVSNLDKNDKRPPLQTAPSISLVPNTIPDISKPVGATPDPYIFEVDKYLNPTKALSELKITNNSNTQKSNIESQPKPISTKVSDLKQTNSKYSNSKTEHKRSAVSIGVRTEIVSNLDKSDKRPPLQTTPSISLVPNAIPAAAKLVETTPDPYIFEVDEYLNPIKAISELKITKVSNPQKSTIESQPKPISTKASASKQTISKYSTSKIELNRSTESVGISTETVSNLDKSDKRPPLQTTPSISLVPNAIPATSKPVETIPDPYIFEVDEYLNPIKAISEFKITKVLNPRKSNIESQPKPIFTKASASKQTISKYSSSKNEPEFTCNFCRESFTTLEIGQAHLKTCRIKKEVEVPVYVLLENIEHNVDIKRQYHKVFSDLAKTHSNNIIEILDTTEEPSVKMENLVLNLTPQVEIKNSNFPNINYTSKTTDILKRLLVYDKNESPVDQNSQTELSSESPELGNVISSWKMCPKKDSIHSQNNSFSLDHLKSYIHLYKIPVSIDYKKSFDVNYNFEEPPKRKKTFDDWDDLTPIDVVKSPTIVRKQVSTPIEKDIPNITDLAPPASVPNPGEALDFPVENICQNVLNVSRPSTSQNIDSNSIQINQLRDSVITKTSLNVEATETLPDLGDIELFANDLVCAERVTPSSDSGIFESTSSNQSYPNELINNPQTNYVVQPQQNPVYQQMDTHVQPNAISTGNYQTTVYPTTAGERINGLETSYFENYMNYQQPQIFRSNKTWYPTQNRQNPVMYKDVRAPPPPYNIHHQRIPPEPEKRNAQNALPHPYNHINSYNPSLVNNYYAYNQNSNQNVNIPSRSNYYNRNFVPDVSNVPTYNMTDNYKDGMQIDSAITPTSDTATNASTIRVRPLSDLK</sequence>
<dbReference type="InterPro" id="IPR012934">
    <property type="entry name" value="Znf_AD"/>
</dbReference>
<evidence type="ECO:0000259" key="3">
    <source>
        <dbReference type="PROSITE" id="PS51915"/>
    </source>
</evidence>
<evidence type="ECO:0000256" key="1">
    <source>
        <dbReference type="PROSITE-ProRule" id="PRU01263"/>
    </source>
</evidence>
<protein>
    <recommendedName>
        <fullName evidence="3">ZAD domain-containing protein</fullName>
    </recommendedName>
</protein>
<feature type="region of interest" description="Disordered" evidence="2">
    <location>
        <begin position="891"/>
        <end position="913"/>
    </location>
</feature>